<dbReference type="EMBL" id="BQXS01008981">
    <property type="protein sequence ID" value="GKT30680.1"/>
    <property type="molecule type" value="Genomic_DNA"/>
</dbReference>
<feature type="non-terminal residue" evidence="2">
    <location>
        <position position="1"/>
    </location>
</feature>
<dbReference type="SUPFAM" id="SSF69618">
    <property type="entry name" value="HemD-like"/>
    <property type="match status" value="1"/>
</dbReference>
<accession>A0ABQ5KDQ8</accession>
<gene>
    <name evidence="2" type="ORF">ADUPG1_005596</name>
</gene>
<evidence type="ECO:0000313" key="3">
    <source>
        <dbReference type="Proteomes" id="UP001057375"/>
    </source>
</evidence>
<name>A0ABQ5KDQ8_9EUKA</name>
<evidence type="ECO:0000259" key="1">
    <source>
        <dbReference type="Pfam" id="PF02602"/>
    </source>
</evidence>
<proteinExistence type="predicted"/>
<keyword evidence="3" id="KW-1185">Reference proteome</keyword>
<dbReference type="CDD" id="cd06578">
    <property type="entry name" value="HemD"/>
    <property type="match status" value="1"/>
</dbReference>
<feature type="domain" description="Tetrapyrrole biosynthesis uroporphyrinogen III synthase" evidence="1">
    <location>
        <begin position="9"/>
        <end position="97"/>
    </location>
</feature>
<dbReference type="Gene3D" id="3.40.50.10090">
    <property type="match status" value="1"/>
</dbReference>
<dbReference type="InterPro" id="IPR003754">
    <property type="entry name" value="4pyrrol_synth_uPrphyn_synth"/>
</dbReference>
<organism evidence="2 3">
    <name type="scientific">Aduncisulcus paluster</name>
    <dbReference type="NCBI Taxonomy" id="2918883"/>
    <lineage>
        <taxon>Eukaryota</taxon>
        <taxon>Metamonada</taxon>
        <taxon>Carpediemonas-like organisms</taxon>
        <taxon>Aduncisulcus</taxon>
    </lineage>
</organism>
<protein>
    <submittedName>
        <fullName evidence="2">Uroporphyrinogen-III C-methyltransferase</fullName>
    </submittedName>
</protein>
<dbReference type="Pfam" id="PF02602">
    <property type="entry name" value="HEM4"/>
    <property type="match status" value="1"/>
</dbReference>
<sequence>LENELGSICHVDMPVVYNTVVGEESADHLKEVLEGDVNGITFTSASTVKNFNALIEKAGLKWPASKCFSIGPKTSQELNKLGIEPVESEHATIDSLVTCVKENLEDENPAK</sequence>
<dbReference type="InterPro" id="IPR036108">
    <property type="entry name" value="4pyrrol_syn_uPrphyn_synt_sf"/>
</dbReference>
<evidence type="ECO:0000313" key="2">
    <source>
        <dbReference type="EMBL" id="GKT30680.1"/>
    </source>
</evidence>
<reference evidence="2" key="1">
    <citation type="submission" date="2022-03" db="EMBL/GenBank/DDBJ databases">
        <title>Draft genome sequence of Aduncisulcus paluster, a free-living microaerophilic Fornicata.</title>
        <authorList>
            <person name="Yuyama I."/>
            <person name="Kume K."/>
            <person name="Tamura T."/>
            <person name="Inagaki Y."/>
            <person name="Hashimoto T."/>
        </authorList>
    </citation>
    <scope>NUCLEOTIDE SEQUENCE</scope>
    <source>
        <strain evidence="2">NY0171</strain>
    </source>
</reference>
<comment type="caution">
    <text evidence="2">The sequence shown here is derived from an EMBL/GenBank/DDBJ whole genome shotgun (WGS) entry which is preliminary data.</text>
</comment>
<dbReference type="Proteomes" id="UP001057375">
    <property type="component" value="Unassembled WGS sequence"/>
</dbReference>